<protein>
    <submittedName>
        <fullName evidence="1">Uncharacterized protein</fullName>
    </submittedName>
</protein>
<dbReference type="AlphaFoldDB" id="A0A917KXJ8"/>
<gene>
    <name evidence="1" type="ORF">GCM10012282_34140</name>
</gene>
<reference evidence="1" key="1">
    <citation type="journal article" date="2014" name="Int. J. Syst. Evol. Microbiol.">
        <title>Complete genome sequence of Corynebacterium casei LMG S-19264T (=DSM 44701T), isolated from a smear-ripened cheese.</title>
        <authorList>
            <consortium name="US DOE Joint Genome Institute (JGI-PGF)"/>
            <person name="Walter F."/>
            <person name="Albersmeier A."/>
            <person name="Kalinowski J."/>
            <person name="Ruckert C."/>
        </authorList>
    </citation>
    <scope>NUCLEOTIDE SEQUENCE</scope>
    <source>
        <strain evidence="1">CGMCC 4.7272</strain>
    </source>
</reference>
<organism evidence="1 2">
    <name type="scientific">Streptomyces lacrimifluminis</name>
    <dbReference type="NCBI Taxonomy" id="1500077"/>
    <lineage>
        <taxon>Bacteria</taxon>
        <taxon>Bacillati</taxon>
        <taxon>Actinomycetota</taxon>
        <taxon>Actinomycetes</taxon>
        <taxon>Kitasatosporales</taxon>
        <taxon>Streptomycetaceae</taxon>
        <taxon>Streptomyces</taxon>
    </lineage>
</organism>
<proteinExistence type="predicted"/>
<accession>A0A917KXJ8</accession>
<sequence length="109" mass="11717">MAIVSQKVSDLSGKQGNDKQFAAVVVRQHPDIDQPKALDVLVTELGAFKDISDDLVIIEITTPDGKKRDAYVPLEEFNKAATDMPQILKDARGTRGRVPGTKVGNGNGS</sequence>
<keyword evidence="2" id="KW-1185">Reference proteome</keyword>
<dbReference type="EMBL" id="BMMU01000009">
    <property type="protein sequence ID" value="GGJ34555.1"/>
    <property type="molecule type" value="Genomic_DNA"/>
</dbReference>
<comment type="caution">
    <text evidence="1">The sequence shown here is derived from an EMBL/GenBank/DDBJ whole genome shotgun (WGS) entry which is preliminary data.</text>
</comment>
<evidence type="ECO:0000313" key="1">
    <source>
        <dbReference type="EMBL" id="GGJ34555.1"/>
    </source>
</evidence>
<reference evidence="1" key="2">
    <citation type="submission" date="2020-09" db="EMBL/GenBank/DDBJ databases">
        <authorList>
            <person name="Sun Q."/>
            <person name="Zhou Y."/>
        </authorList>
    </citation>
    <scope>NUCLEOTIDE SEQUENCE</scope>
    <source>
        <strain evidence="1">CGMCC 4.7272</strain>
    </source>
</reference>
<name>A0A917KXJ8_9ACTN</name>
<dbReference type="Proteomes" id="UP000625682">
    <property type="component" value="Unassembled WGS sequence"/>
</dbReference>
<dbReference type="RefSeq" id="WP_189148188.1">
    <property type="nucleotide sequence ID" value="NZ_BAABER010000020.1"/>
</dbReference>
<evidence type="ECO:0000313" key="2">
    <source>
        <dbReference type="Proteomes" id="UP000625682"/>
    </source>
</evidence>